<protein>
    <submittedName>
        <fullName evidence="1">O-methyltransferase-domain-containing protein</fullName>
    </submittedName>
</protein>
<dbReference type="Proteomes" id="UP001163835">
    <property type="component" value="Unassembled WGS sequence"/>
</dbReference>
<accession>A0ACC1TLV6</accession>
<sequence length="457" mass="50472">METYAEPLSKATTLATLSELLHSIEKSSSVLRESLQNQVAAGTNDSTYSESTATALNLRFHADPHVALHASKLRLACDRLAHLATPPRHLVFEAAGSFYLTTALDIIVKSDIATIIENFSNKAGSAGVPVDFLAQESKLDADLLTRLMRHLAVAGIFEEVTLNTFANTTPSSTLINNPEFRAHLDLVMHEGRAAIPFFPELVSKRFSEPVPPPSAFSLYSDGQPFYDWLHSPAQADRLSNFNIAMRGMAHTEGLAFLSDDYPFHRLPTDRLIVDIGGGIGTLPTNLLPALPNHRFVVQDLAPVVSQAREGASSVMKRWMDQGKVRFSFQDCFTPQPPEFRGAVFILKNMIHNYPDPKALEILRNLRNTNPHRLLVIDRLVIPQLKVTDSKARVLLASVACSQRAATFYDLVMASLHGGKNRTLEDWRKLLAQGGFHLEKIYPLRASTGQAVIEATCN</sequence>
<gene>
    <name evidence="1" type="ORF">F5876DRAFT_81497</name>
</gene>
<evidence type="ECO:0000313" key="1">
    <source>
        <dbReference type="EMBL" id="KAJ3805697.1"/>
    </source>
</evidence>
<keyword evidence="2" id="KW-1185">Reference proteome</keyword>
<comment type="caution">
    <text evidence="1">The sequence shown here is derived from an EMBL/GenBank/DDBJ whole genome shotgun (WGS) entry which is preliminary data.</text>
</comment>
<reference evidence="1" key="1">
    <citation type="submission" date="2022-09" db="EMBL/GenBank/DDBJ databases">
        <title>A Global Phylogenomic Analysis of the Shiitake Genus Lentinula.</title>
        <authorList>
            <consortium name="DOE Joint Genome Institute"/>
            <person name="Sierra-Patev S."/>
            <person name="Min B."/>
            <person name="Naranjo-Ortiz M."/>
            <person name="Looney B."/>
            <person name="Konkel Z."/>
            <person name="Slot J.C."/>
            <person name="Sakamoto Y."/>
            <person name="Steenwyk J.L."/>
            <person name="Rokas A."/>
            <person name="Carro J."/>
            <person name="Camarero S."/>
            <person name="Ferreira P."/>
            <person name="Molpeceres G."/>
            <person name="Ruiz-Duenas F.J."/>
            <person name="Serrano A."/>
            <person name="Henrissat B."/>
            <person name="Drula E."/>
            <person name="Hughes K.W."/>
            <person name="Mata J.L."/>
            <person name="Ishikawa N.K."/>
            <person name="Vargas-Isla R."/>
            <person name="Ushijima S."/>
            <person name="Smith C.A."/>
            <person name="Ahrendt S."/>
            <person name="Andreopoulos W."/>
            <person name="He G."/>
            <person name="Labutti K."/>
            <person name="Lipzen A."/>
            <person name="Ng V."/>
            <person name="Riley R."/>
            <person name="Sandor L."/>
            <person name="Barry K."/>
            <person name="Martinez A.T."/>
            <person name="Xiao Y."/>
            <person name="Gibbons J.G."/>
            <person name="Terashima K."/>
            <person name="Grigoriev I.V."/>
            <person name="Hibbett D.S."/>
        </authorList>
    </citation>
    <scope>NUCLEOTIDE SEQUENCE</scope>
    <source>
        <strain evidence="1">TMI1499</strain>
    </source>
</reference>
<organism evidence="1 2">
    <name type="scientific">Lentinula aff. lateritia</name>
    <dbReference type="NCBI Taxonomy" id="2804960"/>
    <lineage>
        <taxon>Eukaryota</taxon>
        <taxon>Fungi</taxon>
        <taxon>Dikarya</taxon>
        <taxon>Basidiomycota</taxon>
        <taxon>Agaricomycotina</taxon>
        <taxon>Agaricomycetes</taxon>
        <taxon>Agaricomycetidae</taxon>
        <taxon>Agaricales</taxon>
        <taxon>Marasmiineae</taxon>
        <taxon>Omphalotaceae</taxon>
        <taxon>Lentinula</taxon>
    </lineage>
</organism>
<evidence type="ECO:0000313" key="2">
    <source>
        <dbReference type="Proteomes" id="UP001163835"/>
    </source>
</evidence>
<dbReference type="EMBL" id="MU795547">
    <property type="protein sequence ID" value="KAJ3805697.1"/>
    <property type="molecule type" value="Genomic_DNA"/>
</dbReference>
<proteinExistence type="predicted"/>
<name>A0ACC1TLV6_9AGAR</name>